<keyword evidence="3" id="KW-1185">Reference proteome</keyword>
<organism evidence="2 3">
    <name type="scientific">Thalassiosira oceanica</name>
    <name type="common">Marine diatom</name>
    <dbReference type="NCBI Taxonomy" id="159749"/>
    <lineage>
        <taxon>Eukaryota</taxon>
        <taxon>Sar</taxon>
        <taxon>Stramenopiles</taxon>
        <taxon>Ochrophyta</taxon>
        <taxon>Bacillariophyta</taxon>
        <taxon>Coscinodiscophyceae</taxon>
        <taxon>Thalassiosirophycidae</taxon>
        <taxon>Thalassiosirales</taxon>
        <taxon>Thalassiosiraceae</taxon>
        <taxon>Thalassiosira</taxon>
    </lineage>
</organism>
<feature type="compositionally biased region" description="Basic and acidic residues" evidence="1">
    <location>
        <begin position="21"/>
        <end position="39"/>
    </location>
</feature>
<proteinExistence type="predicted"/>
<accession>K0RMA1</accession>
<evidence type="ECO:0000256" key="1">
    <source>
        <dbReference type="SAM" id="MobiDB-lite"/>
    </source>
</evidence>
<sequence length="103" mass="11127">PRLSRRGRRMEGAVAPGYGHGDVDRRGRRGEAASDREVVHGPPFLQPDEGGVFRIPVIPARRIPAVWPGAPQQPPRRASPGQFLSRDVGAVHRHAAGHGPPAR</sequence>
<feature type="non-terminal residue" evidence="2">
    <location>
        <position position="1"/>
    </location>
</feature>
<evidence type="ECO:0000313" key="2">
    <source>
        <dbReference type="EMBL" id="EJK50046.1"/>
    </source>
</evidence>
<feature type="region of interest" description="Disordered" evidence="1">
    <location>
        <begin position="1"/>
        <end position="50"/>
    </location>
</feature>
<gene>
    <name evidence="2" type="ORF">THAOC_31024</name>
</gene>
<dbReference type="AlphaFoldDB" id="K0RMA1"/>
<reference evidence="2 3" key="1">
    <citation type="journal article" date="2012" name="Genome Biol.">
        <title>Genome and low-iron response of an oceanic diatom adapted to chronic iron limitation.</title>
        <authorList>
            <person name="Lommer M."/>
            <person name="Specht M."/>
            <person name="Roy A.S."/>
            <person name="Kraemer L."/>
            <person name="Andreson R."/>
            <person name="Gutowska M.A."/>
            <person name="Wolf J."/>
            <person name="Bergner S.V."/>
            <person name="Schilhabel M.B."/>
            <person name="Klostermeier U.C."/>
            <person name="Beiko R.G."/>
            <person name="Rosenstiel P."/>
            <person name="Hippler M."/>
            <person name="Laroche J."/>
        </authorList>
    </citation>
    <scope>NUCLEOTIDE SEQUENCE [LARGE SCALE GENOMIC DNA]</scope>
    <source>
        <strain evidence="2 3">CCMP1005</strain>
    </source>
</reference>
<protein>
    <submittedName>
        <fullName evidence="2">Uncharacterized protein</fullName>
    </submittedName>
</protein>
<feature type="region of interest" description="Disordered" evidence="1">
    <location>
        <begin position="66"/>
        <end position="103"/>
    </location>
</feature>
<evidence type="ECO:0000313" key="3">
    <source>
        <dbReference type="Proteomes" id="UP000266841"/>
    </source>
</evidence>
<dbReference type="EMBL" id="AGNL01044240">
    <property type="protein sequence ID" value="EJK50046.1"/>
    <property type="molecule type" value="Genomic_DNA"/>
</dbReference>
<name>K0RMA1_THAOC</name>
<dbReference type="Proteomes" id="UP000266841">
    <property type="component" value="Unassembled WGS sequence"/>
</dbReference>
<comment type="caution">
    <text evidence="2">The sequence shown here is derived from an EMBL/GenBank/DDBJ whole genome shotgun (WGS) entry which is preliminary data.</text>
</comment>